<evidence type="ECO:0000256" key="8">
    <source>
        <dbReference type="ARBA" id="ARBA00022842"/>
    </source>
</evidence>
<dbReference type="GO" id="GO:0005829">
    <property type="term" value="C:cytosol"/>
    <property type="evidence" value="ECO:0007669"/>
    <property type="project" value="TreeGrafter"/>
</dbReference>
<dbReference type="SMART" id="SM00852">
    <property type="entry name" value="MoCF_biosynth"/>
    <property type="match status" value="1"/>
</dbReference>
<evidence type="ECO:0000256" key="3">
    <source>
        <dbReference type="ARBA" id="ARBA00005046"/>
    </source>
</evidence>
<keyword evidence="8 11" id="KW-0460">Magnesium</keyword>
<dbReference type="Gene3D" id="2.40.340.10">
    <property type="entry name" value="MoeA, C-terminal, domain IV"/>
    <property type="match status" value="1"/>
</dbReference>
<comment type="similarity">
    <text evidence="4 11">Belongs to the MoeA family.</text>
</comment>
<dbReference type="Proteomes" id="UP000294656">
    <property type="component" value="Unassembled WGS sequence"/>
</dbReference>
<dbReference type="CDD" id="cd00887">
    <property type="entry name" value="MoeA"/>
    <property type="match status" value="1"/>
</dbReference>
<dbReference type="PROSITE" id="PS01079">
    <property type="entry name" value="MOCF_BIOSYNTHESIS_2"/>
    <property type="match status" value="1"/>
</dbReference>
<evidence type="ECO:0000313" key="14">
    <source>
        <dbReference type="Proteomes" id="UP000294656"/>
    </source>
</evidence>
<dbReference type="InterPro" id="IPR036688">
    <property type="entry name" value="MoeA_C_domain_IV_sf"/>
</dbReference>
<dbReference type="NCBIfam" id="NF045515">
    <property type="entry name" value="Glp_gephyrin"/>
    <property type="match status" value="1"/>
</dbReference>
<feature type="domain" description="MoaB/Mog" evidence="12">
    <location>
        <begin position="184"/>
        <end position="321"/>
    </location>
</feature>
<evidence type="ECO:0000256" key="7">
    <source>
        <dbReference type="ARBA" id="ARBA00022723"/>
    </source>
</evidence>
<comment type="pathway">
    <text evidence="3 11">Cofactor biosynthesis; molybdopterin biosynthesis.</text>
</comment>
<evidence type="ECO:0000259" key="12">
    <source>
        <dbReference type="SMART" id="SM00852"/>
    </source>
</evidence>
<dbReference type="PANTHER" id="PTHR10192:SF5">
    <property type="entry name" value="GEPHYRIN"/>
    <property type="match status" value="1"/>
</dbReference>
<dbReference type="InterPro" id="IPR036425">
    <property type="entry name" value="MoaB/Mog-like_dom_sf"/>
</dbReference>
<dbReference type="Gene3D" id="3.40.980.10">
    <property type="entry name" value="MoaB/Mog-like domain"/>
    <property type="match status" value="1"/>
</dbReference>
<dbReference type="EC" id="2.10.1.1" evidence="11"/>
<dbReference type="SUPFAM" id="SSF53218">
    <property type="entry name" value="Molybdenum cofactor biosynthesis proteins"/>
    <property type="match status" value="1"/>
</dbReference>
<evidence type="ECO:0000256" key="2">
    <source>
        <dbReference type="ARBA" id="ARBA00002901"/>
    </source>
</evidence>
<dbReference type="OrthoDB" id="9804758at2"/>
<dbReference type="AlphaFoldDB" id="A0A4R6M536"/>
<dbReference type="Pfam" id="PF03454">
    <property type="entry name" value="MoeA_C"/>
    <property type="match status" value="1"/>
</dbReference>
<comment type="catalytic activity">
    <reaction evidence="10">
        <text>adenylyl-molybdopterin + molybdate = Mo-molybdopterin + AMP + H(+)</text>
        <dbReference type="Rhea" id="RHEA:35047"/>
        <dbReference type="ChEBI" id="CHEBI:15378"/>
        <dbReference type="ChEBI" id="CHEBI:36264"/>
        <dbReference type="ChEBI" id="CHEBI:62727"/>
        <dbReference type="ChEBI" id="CHEBI:71302"/>
        <dbReference type="ChEBI" id="CHEBI:456215"/>
        <dbReference type="EC" id="2.10.1.1"/>
    </reaction>
</comment>
<comment type="caution">
    <text evidence="13">The sequence shown here is derived from an EMBL/GenBank/DDBJ whole genome shotgun (WGS) entry which is preliminary data.</text>
</comment>
<evidence type="ECO:0000256" key="9">
    <source>
        <dbReference type="ARBA" id="ARBA00023150"/>
    </source>
</evidence>
<dbReference type="InterPro" id="IPR038987">
    <property type="entry name" value="MoeA-like"/>
</dbReference>
<dbReference type="GO" id="GO:0046872">
    <property type="term" value="F:metal ion binding"/>
    <property type="evidence" value="ECO:0007669"/>
    <property type="project" value="UniProtKB-UniRule"/>
</dbReference>
<comment type="function">
    <text evidence="2 11">Catalyzes the insertion of molybdate into adenylated molybdopterin with the concomitant release of AMP.</text>
</comment>
<dbReference type="InterPro" id="IPR008284">
    <property type="entry name" value="MoCF_biosynth_CS"/>
</dbReference>
<dbReference type="InterPro" id="IPR036135">
    <property type="entry name" value="MoeA_linker/N_sf"/>
</dbReference>
<name>A0A4R6M536_9GAMM</name>
<dbReference type="EMBL" id="SNXC01000014">
    <property type="protein sequence ID" value="TDO96423.1"/>
    <property type="molecule type" value="Genomic_DNA"/>
</dbReference>
<keyword evidence="6 11" id="KW-0808">Transferase</keyword>
<evidence type="ECO:0000256" key="11">
    <source>
        <dbReference type="RuleBase" id="RU365090"/>
    </source>
</evidence>
<comment type="cofactor">
    <cofactor evidence="1 11">
        <name>Mg(2+)</name>
        <dbReference type="ChEBI" id="CHEBI:18420"/>
    </cofactor>
</comment>
<keyword evidence="9 11" id="KW-0501">Molybdenum cofactor biosynthesis</keyword>
<keyword evidence="7 11" id="KW-0479">Metal-binding</keyword>
<dbReference type="PANTHER" id="PTHR10192">
    <property type="entry name" value="MOLYBDOPTERIN BIOSYNTHESIS PROTEIN"/>
    <property type="match status" value="1"/>
</dbReference>
<dbReference type="Pfam" id="PF00994">
    <property type="entry name" value="MoCF_biosynth"/>
    <property type="match status" value="1"/>
</dbReference>
<evidence type="ECO:0000313" key="13">
    <source>
        <dbReference type="EMBL" id="TDO96423.1"/>
    </source>
</evidence>
<dbReference type="InterPro" id="IPR001453">
    <property type="entry name" value="MoaB/Mog_dom"/>
</dbReference>
<dbReference type="InterPro" id="IPR005111">
    <property type="entry name" value="MoeA_C_domain_IV"/>
</dbReference>
<dbReference type="GO" id="GO:0061599">
    <property type="term" value="F:molybdopterin molybdotransferase activity"/>
    <property type="evidence" value="ECO:0007669"/>
    <property type="project" value="UniProtKB-UniRule"/>
</dbReference>
<dbReference type="SUPFAM" id="SSF63882">
    <property type="entry name" value="MoeA N-terminal region -like"/>
    <property type="match status" value="1"/>
</dbReference>
<reference evidence="13 14" key="1">
    <citation type="submission" date="2019-03" db="EMBL/GenBank/DDBJ databases">
        <title>Genomic Encyclopedia of Type Strains, Phase III (KMG-III): the genomes of soil and plant-associated and newly described type strains.</title>
        <authorList>
            <person name="Whitman W."/>
        </authorList>
    </citation>
    <scope>NUCLEOTIDE SEQUENCE [LARGE SCALE GENOMIC DNA]</scope>
    <source>
        <strain evidence="13 14">CECT 7378</strain>
    </source>
</reference>
<evidence type="ECO:0000256" key="1">
    <source>
        <dbReference type="ARBA" id="ARBA00001946"/>
    </source>
</evidence>
<dbReference type="NCBIfam" id="TIGR00177">
    <property type="entry name" value="molyb_syn"/>
    <property type="match status" value="1"/>
</dbReference>
<dbReference type="FunFam" id="3.40.980.10:FF:000004">
    <property type="entry name" value="Molybdopterin molybdenumtransferase"/>
    <property type="match status" value="1"/>
</dbReference>
<keyword evidence="5 11" id="KW-0500">Molybdenum</keyword>
<dbReference type="InterPro" id="IPR005110">
    <property type="entry name" value="MoeA_linker/N"/>
</dbReference>
<dbReference type="GO" id="GO:0006777">
    <property type="term" value="P:Mo-molybdopterin cofactor biosynthetic process"/>
    <property type="evidence" value="ECO:0007669"/>
    <property type="project" value="UniProtKB-UniRule"/>
</dbReference>
<dbReference type="Pfam" id="PF03453">
    <property type="entry name" value="MoeA_N"/>
    <property type="match status" value="1"/>
</dbReference>
<dbReference type="Gene3D" id="2.170.190.11">
    <property type="entry name" value="Molybdopterin biosynthesis moea protein, domain 3"/>
    <property type="match status" value="1"/>
</dbReference>
<evidence type="ECO:0000256" key="4">
    <source>
        <dbReference type="ARBA" id="ARBA00010763"/>
    </source>
</evidence>
<protein>
    <recommendedName>
        <fullName evidence="11">Molybdopterin molybdenumtransferase</fullName>
        <ecNumber evidence="11">2.10.1.1</ecNumber>
    </recommendedName>
</protein>
<dbReference type="SUPFAM" id="SSF63867">
    <property type="entry name" value="MoeA C-terminal domain-like"/>
    <property type="match status" value="1"/>
</dbReference>
<dbReference type="UniPathway" id="UPA00344"/>
<accession>A0A4R6M536</accession>
<sequence length="403" mass="43289">MSPKMMPFQEALSFFQTCLPILVEQESVPVTSALERILAEDIVSEIDVPPAANSAMDGYALNAQEIGQNTDITEMAFHVSQRIPAGQAPAPLQQGTVARIFTGAEIPVGADTVIMQEEVDVNTDSSVTIKKRPKVGENIRPKGQDIAQQQTVLRAGQKLSAMQIGLLASVGKERVSVFKSLKVGVLTTGDELVAPGKPLSPGQIYNSNGPMLASLLSQSGHQVVKTLHCLDSKEETENALKTLSEHVDIIISSGGVSVGEEDYVKEAIENNGSVSLWKVAMKPGKPIVVANVFDTPFIGLPGNPSSTLVTYHWLASGALRGASGQTAYIPRPTPIKTNFTRSNAIRRDEFLRVSILNGRAEPHIRQSSGALLPACESDGYLHIPAGVSINQEDTYDFYPFLAF</sequence>
<gene>
    <name evidence="13" type="ORF">DFP79_2998</name>
</gene>
<dbReference type="Gene3D" id="3.90.105.10">
    <property type="entry name" value="Molybdopterin biosynthesis moea protein, domain 2"/>
    <property type="match status" value="1"/>
</dbReference>
<evidence type="ECO:0000256" key="6">
    <source>
        <dbReference type="ARBA" id="ARBA00022679"/>
    </source>
</evidence>
<dbReference type="RefSeq" id="WP_133504714.1">
    <property type="nucleotide sequence ID" value="NZ_SNXC01000014.1"/>
</dbReference>
<proteinExistence type="inferred from homology"/>
<organism evidence="13 14">
    <name type="scientific">Marinomonas balearica</name>
    <dbReference type="NCBI Taxonomy" id="491947"/>
    <lineage>
        <taxon>Bacteria</taxon>
        <taxon>Pseudomonadati</taxon>
        <taxon>Pseudomonadota</taxon>
        <taxon>Gammaproteobacteria</taxon>
        <taxon>Oceanospirillales</taxon>
        <taxon>Oceanospirillaceae</taxon>
        <taxon>Marinomonas</taxon>
    </lineage>
</organism>
<evidence type="ECO:0000256" key="5">
    <source>
        <dbReference type="ARBA" id="ARBA00022505"/>
    </source>
</evidence>
<keyword evidence="14" id="KW-1185">Reference proteome</keyword>
<evidence type="ECO:0000256" key="10">
    <source>
        <dbReference type="ARBA" id="ARBA00047317"/>
    </source>
</evidence>